<dbReference type="EC" id="2.1.1.-" evidence="6"/>
<keyword evidence="1 5" id="KW-0489">Methyltransferase</keyword>
<evidence type="ECO:0000256" key="6">
    <source>
        <dbReference type="RuleBase" id="RU362025"/>
    </source>
</evidence>
<evidence type="ECO:0000313" key="10">
    <source>
        <dbReference type="Proteomes" id="UP000011087"/>
    </source>
</evidence>
<evidence type="ECO:0000313" key="8">
    <source>
        <dbReference type="EMBL" id="EKX54971.1"/>
    </source>
</evidence>
<dbReference type="GO" id="GO:0032259">
    <property type="term" value="P:methylation"/>
    <property type="evidence" value="ECO:0007669"/>
    <property type="project" value="UniProtKB-KW"/>
</dbReference>
<dbReference type="OMA" id="NGIATMM"/>
<dbReference type="PANTHER" id="PTHR44068">
    <property type="entry name" value="ZGC:194242"/>
    <property type="match status" value="1"/>
</dbReference>
<organism evidence="8">
    <name type="scientific">Guillardia theta (strain CCMP2712)</name>
    <name type="common">Cryptophyte</name>
    <dbReference type="NCBI Taxonomy" id="905079"/>
    <lineage>
        <taxon>Eukaryota</taxon>
        <taxon>Cryptophyceae</taxon>
        <taxon>Pyrenomonadales</taxon>
        <taxon>Geminigeraceae</taxon>
        <taxon>Guillardia</taxon>
    </lineage>
</organism>
<evidence type="ECO:0000256" key="4">
    <source>
        <dbReference type="ARBA" id="ARBA00038188"/>
    </source>
</evidence>
<dbReference type="InterPro" id="IPR013216">
    <property type="entry name" value="Methyltransf_11"/>
</dbReference>
<dbReference type="eggNOG" id="KOG1269">
    <property type="taxonomic scope" value="Eukaryota"/>
</dbReference>
<protein>
    <recommendedName>
        <fullName evidence="6">Methyltransferase</fullName>
        <ecNumber evidence="6">2.1.1.-</ecNumber>
    </recommendedName>
</protein>
<dbReference type="GO" id="GO:0003838">
    <property type="term" value="F:sterol 24-C-methyltransferase activity"/>
    <property type="evidence" value="ECO:0007669"/>
    <property type="project" value="TreeGrafter"/>
</dbReference>
<keyword evidence="2 5" id="KW-0808">Transferase</keyword>
<dbReference type="CDD" id="cd02440">
    <property type="entry name" value="AdoMet_MTases"/>
    <property type="match status" value="1"/>
</dbReference>
<evidence type="ECO:0000259" key="7">
    <source>
        <dbReference type="PROSITE" id="PS51685"/>
    </source>
</evidence>
<comment type="similarity">
    <text evidence="4 5 6">Belongs to the class I-like SAM-binding methyltransferase superfamily. Erg6/SMT family.</text>
</comment>
<feature type="domain" description="SAM-dependent methyltransferase Erg6/SMT-type" evidence="7">
    <location>
        <begin position="40"/>
        <end position="331"/>
    </location>
</feature>
<dbReference type="GO" id="GO:0005783">
    <property type="term" value="C:endoplasmic reticulum"/>
    <property type="evidence" value="ECO:0007669"/>
    <property type="project" value="TreeGrafter"/>
</dbReference>
<proteinExistence type="inferred from homology"/>
<dbReference type="EnsemblProtists" id="EKX54971">
    <property type="protein sequence ID" value="EKX54971"/>
    <property type="gene ID" value="GUITHDRAFT_63072"/>
</dbReference>
<dbReference type="Gene3D" id="3.40.50.150">
    <property type="entry name" value="Vaccinia Virus protein VP39"/>
    <property type="match status" value="1"/>
</dbReference>
<dbReference type="STRING" id="905079.L1K2B7"/>
<dbReference type="SUPFAM" id="SSF53335">
    <property type="entry name" value="S-adenosyl-L-methionine-dependent methyltransferases"/>
    <property type="match status" value="1"/>
</dbReference>
<sequence length="332" mass="37917">MKTISSKIVVNKWIDEYNDLHKGEEPDARNVAYAKLVNAYYELSTLFYEVGWGTSFHFSYRMAGESFSEGMRRHEYYLTSFLGGLKPGSKVLDVGCGIGGPLRSITRFTGWDITGITINEYQVNRCNQLAARQGLSGQCRAILGDFLAIPAANNSFDGVYAIEATCHAPDRRKVYSEVFRVLKPGGYFACYEWCLTNKYDKNNQYHRWIKKKIEEGDALPDMAYTHEIDDAMRSSGFDILHTRDMSLDPNQKFPWYHPLLPSWNPFVQRFQFNPVGLFLTTWGLRLLEFLWLAPKGTSKIQTMLQQGGIGCVKGGQNEIFTPMYLVVCRKPL</sequence>
<evidence type="ECO:0000256" key="3">
    <source>
        <dbReference type="ARBA" id="ARBA00022691"/>
    </source>
</evidence>
<gene>
    <name evidence="8" type="ORF">GUITHDRAFT_63072</name>
</gene>
<name>L1K2B7_GUITC</name>
<dbReference type="InterPro" id="IPR050447">
    <property type="entry name" value="Erg6_SMT_methyltransf"/>
</dbReference>
<dbReference type="Pfam" id="PF08498">
    <property type="entry name" value="Sterol_MT_C"/>
    <property type="match status" value="1"/>
</dbReference>
<keyword evidence="10" id="KW-1185">Reference proteome</keyword>
<evidence type="ECO:0000256" key="2">
    <source>
        <dbReference type="ARBA" id="ARBA00022679"/>
    </source>
</evidence>
<accession>L1K2B7</accession>
<dbReference type="InterPro" id="IPR013705">
    <property type="entry name" value="Sterol_MeTrfase_C"/>
</dbReference>
<dbReference type="PaxDb" id="55529-EKX54971"/>
<reference evidence="9" key="3">
    <citation type="submission" date="2016-03" db="UniProtKB">
        <authorList>
            <consortium name="EnsemblProtists"/>
        </authorList>
    </citation>
    <scope>IDENTIFICATION</scope>
</reference>
<dbReference type="PROSITE" id="PS51685">
    <property type="entry name" value="SAM_MT_ERG6_SMT"/>
    <property type="match status" value="1"/>
</dbReference>
<dbReference type="RefSeq" id="XP_005841951.1">
    <property type="nucleotide sequence ID" value="XM_005841894.1"/>
</dbReference>
<dbReference type="InterPro" id="IPR029063">
    <property type="entry name" value="SAM-dependent_MTases_sf"/>
</dbReference>
<dbReference type="PANTHER" id="PTHR44068:SF1">
    <property type="entry name" value="HYPOTHETICAL LOC100005854"/>
    <property type="match status" value="1"/>
</dbReference>
<dbReference type="GeneID" id="17311650"/>
<dbReference type="Proteomes" id="UP000011087">
    <property type="component" value="Unassembled WGS sequence"/>
</dbReference>
<dbReference type="OrthoDB" id="540004at2759"/>
<reference evidence="10" key="2">
    <citation type="submission" date="2012-11" db="EMBL/GenBank/DDBJ databases">
        <authorList>
            <person name="Kuo A."/>
            <person name="Curtis B.A."/>
            <person name="Tanifuji G."/>
            <person name="Burki F."/>
            <person name="Gruber A."/>
            <person name="Irimia M."/>
            <person name="Maruyama S."/>
            <person name="Arias M.C."/>
            <person name="Ball S.G."/>
            <person name="Gile G.H."/>
            <person name="Hirakawa Y."/>
            <person name="Hopkins J.F."/>
            <person name="Rensing S.A."/>
            <person name="Schmutz J."/>
            <person name="Symeonidi A."/>
            <person name="Elias M."/>
            <person name="Eveleigh R.J."/>
            <person name="Herman E.K."/>
            <person name="Klute M.J."/>
            <person name="Nakayama T."/>
            <person name="Obornik M."/>
            <person name="Reyes-Prieto A."/>
            <person name="Armbrust E.V."/>
            <person name="Aves S.J."/>
            <person name="Beiko R.G."/>
            <person name="Coutinho P."/>
            <person name="Dacks J.B."/>
            <person name="Durnford D.G."/>
            <person name="Fast N.M."/>
            <person name="Green B.R."/>
            <person name="Grisdale C."/>
            <person name="Hempe F."/>
            <person name="Henrissat B."/>
            <person name="Hoppner M.P."/>
            <person name="Ishida K.-I."/>
            <person name="Kim E."/>
            <person name="Koreny L."/>
            <person name="Kroth P.G."/>
            <person name="Liu Y."/>
            <person name="Malik S.-B."/>
            <person name="Maier U.G."/>
            <person name="McRose D."/>
            <person name="Mock T."/>
            <person name="Neilson J.A."/>
            <person name="Onodera N.T."/>
            <person name="Poole A.M."/>
            <person name="Pritham E.J."/>
            <person name="Richards T.A."/>
            <person name="Rocap G."/>
            <person name="Roy S.W."/>
            <person name="Sarai C."/>
            <person name="Schaack S."/>
            <person name="Shirato S."/>
            <person name="Slamovits C.H."/>
            <person name="Spencer D.F."/>
            <person name="Suzuki S."/>
            <person name="Worden A.Z."/>
            <person name="Zauner S."/>
            <person name="Barry K."/>
            <person name="Bell C."/>
            <person name="Bharti A.K."/>
            <person name="Crow J.A."/>
            <person name="Grimwood J."/>
            <person name="Kramer R."/>
            <person name="Lindquist E."/>
            <person name="Lucas S."/>
            <person name="Salamov A."/>
            <person name="McFadden G.I."/>
            <person name="Lane C.E."/>
            <person name="Keeling P.J."/>
            <person name="Gray M.W."/>
            <person name="Grigoriev I.V."/>
            <person name="Archibald J.M."/>
        </authorList>
    </citation>
    <scope>NUCLEOTIDE SEQUENCE</scope>
    <source>
        <strain evidence="10">CCMP2712</strain>
    </source>
</reference>
<dbReference type="GO" id="GO:0016126">
    <property type="term" value="P:sterol biosynthetic process"/>
    <property type="evidence" value="ECO:0007669"/>
    <property type="project" value="TreeGrafter"/>
</dbReference>
<dbReference type="EMBL" id="JH992966">
    <property type="protein sequence ID" value="EKX54971.1"/>
    <property type="molecule type" value="Genomic_DNA"/>
</dbReference>
<evidence type="ECO:0000256" key="1">
    <source>
        <dbReference type="ARBA" id="ARBA00022603"/>
    </source>
</evidence>
<dbReference type="KEGG" id="gtt:GUITHDRAFT_63072"/>
<keyword evidence="3 5" id="KW-0949">S-adenosyl-L-methionine</keyword>
<dbReference type="AlphaFoldDB" id="L1K2B7"/>
<dbReference type="InterPro" id="IPR030384">
    <property type="entry name" value="MeTrfase_SMT"/>
</dbReference>
<dbReference type="HOGENOM" id="CLU_039068_5_0_1"/>
<reference evidence="8 10" key="1">
    <citation type="journal article" date="2012" name="Nature">
        <title>Algal genomes reveal evolutionary mosaicism and the fate of nucleomorphs.</title>
        <authorList>
            <consortium name="DOE Joint Genome Institute"/>
            <person name="Curtis B.A."/>
            <person name="Tanifuji G."/>
            <person name="Burki F."/>
            <person name="Gruber A."/>
            <person name="Irimia M."/>
            <person name="Maruyama S."/>
            <person name="Arias M.C."/>
            <person name="Ball S.G."/>
            <person name="Gile G.H."/>
            <person name="Hirakawa Y."/>
            <person name="Hopkins J.F."/>
            <person name="Kuo A."/>
            <person name="Rensing S.A."/>
            <person name="Schmutz J."/>
            <person name="Symeonidi A."/>
            <person name="Elias M."/>
            <person name="Eveleigh R.J."/>
            <person name="Herman E.K."/>
            <person name="Klute M.J."/>
            <person name="Nakayama T."/>
            <person name="Obornik M."/>
            <person name="Reyes-Prieto A."/>
            <person name="Armbrust E.V."/>
            <person name="Aves S.J."/>
            <person name="Beiko R.G."/>
            <person name="Coutinho P."/>
            <person name="Dacks J.B."/>
            <person name="Durnford D.G."/>
            <person name="Fast N.M."/>
            <person name="Green B.R."/>
            <person name="Grisdale C.J."/>
            <person name="Hempel F."/>
            <person name="Henrissat B."/>
            <person name="Hoppner M.P."/>
            <person name="Ishida K."/>
            <person name="Kim E."/>
            <person name="Koreny L."/>
            <person name="Kroth P.G."/>
            <person name="Liu Y."/>
            <person name="Malik S.B."/>
            <person name="Maier U.G."/>
            <person name="McRose D."/>
            <person name="Mock T."/>
            <person name="Neilson J.A."/>
            <person name="Onodera N.T."/>
            <person name="Poole A.M."/>
            <person name="Pritham E.J."/>
            <person name="Richards T.A."/>
            <person name="Rocap G."/>
            <person name="Roy S.W."/>
            <person name="Sarai C."/>
            <person name="Schaack S."/>
            <person name="Shirato S."/>
            <person name="Slamovits C.H."/>
            <person name="Spencer D.F."/>
            <person name="Suzuki S."/>
            <person name="Worden A.Z."/>
            <person name="Zauner S."/>
            <person name="Barry K."/>
            <person name="Bell C."/>
            <person name="Bharti A.K."/>
            <person name="Crow J.A."/>
            <person name="Grimwood J."/>
            <person name="Kramer R."/>
            <person name="Lindquist E."/>
            <person name="Lucas S."/>
            <person name="Salamov A."/>
            <person name="McFadden G.I."/>
            <person name="Lane C.E."/>
            <person name="Keeling P.J."/>
            <person name="Gray M.W."/>
            <person name="Grigoriev I.V."/>
            <person name="Archibald J.M."/>
        </authorList>
    </citation>
    <scope>NUCLEOTIDE SEQUENCE</scope>
    <source>
        <strain evidence="8 10">CCMP2712</strain>
    </source>
</reference>
<evidence type="ECO:0000313" key="9">
    <source>
        <dbReference type="EnsemblProtists" id="EKX54971"/>
    </source>
</evidence>
<evidence type="ECO:0000256" key="5">
    <source>
        <dbReference type="PROSITE-ProRule" id="PRU01022"/>
    </source>
</evidence>
<dbReference type="Pfam" id="PF08241">
    <property type="entry name" value="Methyltransf_11"/>
    <property type="match status" value="1"/>
</dbReference>